<dbReference type="Pfam" id="PF13749">
    <property type="entry name" value="HATPase_c_4"/>
    <property type="match status" value="1"/>
</dbReference>
<dbReference type="PANTHER" id="PTHR30595:SF6">
    <property type="entry name" value="SCHLAFEN ALBA-2 DOMAIN-CONTAINING PROTEIN"/>
    <property type="match status" value="1"/>
</dbReference>
<protein>
    <submittedName>
        <fullName evidence="2">ATP-dependent DNA helicase RecG</fullName>
    </submittedName>
</protein>
<keyword evidence="2" id="KW-0547">Nucleotide-binding</keyword>
<dbReference type="GO" id="GO:0004386">
    <property type="term" value="F:helicase activity"/>
    <property type="evidence" value="ECO:0007669"/>
    <property type="project" value="UniProtKB-KW"/>
</dbReference>
<dbReference type="Gene3D" id="3.30.950.30">
    <property type="entry name" value="Schlafen, AAA domain"/>
    <property type="match status" value="1"/>
</dbReference>
<dbReference type="Gene3D" id="1.10.10.10">
    <property type="entry name" value="Winged helix-like DNA-binding domain superfamily/Winged helix DNA-binding domain"/>
    <property type="match status" value="1"/>
</dbReference>
<dbReference type="OrthoDB" id="9813719at2"/>
<dbReference type="InterPro" id="IPR036388">
    <property type="entry name" value="WH-like_DNA-bd_sf"/>
</dbReference>
<dbReference type="RefSeq" id="WP_133527560.1">
    <property type="nucleotide sequence ID" value="NZ_SNXO01000002.1"/>
</dbReference>
<dbReference type="Pfam" id="PF04326">
    <property type="entry name" value="SLFN_AlbA_2"/>
    <property type="match status" value="1"/>
</dbReference>
<keyword evidence="2" id="KW-0347">Helicase</keyword>
<evidence type="ECO:0000313" key="3">
    <source>
        <dbReference type="Proteomes" id="UP000295500"/>
    </source>
</evidence>
<dbReference type="Proteomes" id="UP000295500">
    <property type="component" value="Unassembled WGS sequence"/>
</dbReference>
<keyword evidence="3" id="KW-1185">Reference proteome</keyword>
<dbReference type="Gene3D" id="3.30.565.60">
    <property type="match status" value="1"/>
</dbReference>
<sequence>MKESKSLEFKQTMTNTFLKTVSAFANYDGGTIIFGIADDGSVSGISDPDGFALSIENKVNDGITPHPDYTISINRTDKTVSLEVRRGASKPYLYKAKAYKRNDTATIEVDNNEFTRMVLEGKNINFEELPSGKEHLRFNTLEQRLREHTGIEKFDLDVLRTLNLYSNDSGYNNAAAILADVNDFPVIDVAKFGENISIINKRKTFGNMSIITAYDSAVELFRDYYQYEEISGMTRNKVELIPEESFREAIANALIHRTWDMKTYIRVSMFDDRIEIVSPGGLPYGITNDEYLSGRISLLRNPVIGNVFFRLGLVELFGTGVFRIMQAYENSMRKPVFETSDNVIKVTLPVIGPKANLTKDEAAVYSALSKVRSKSISEITDSVEFGKSKTTELLKALSEEGIVSIVGNGRGTKYHA</sequence>
<keyword evidence="2" id="KW-0067">ATP-binding</keyword>
<dbReference type="InterPro" id="IPR007421">
    <property type="entry name" value="Schlafen_AlbA_2_dom"/>
</dbReference>
<accession>A0A4V3CS98</accession>
<dbReference type="InterPro" id="IPR038461">
    <property type="entry name" value="Schlafen_AlbA_2_dom_sf"/>
</dbReference>
<dbReference type="AlphaFoldDB" id="A0A4V3CS98"/>
<dbReference type="InterPro" id="IPR038475">
    <property type="entry name" value="RecG_C_sf"/>
</dbReference>
<name>A0A4V3CS98_9FIRM</name>
<organism evidence="2 3">
    <name type="scientific">Aminicella lysinilytica</name>
    <dbReference type="NCBI Taxonomy" id="433323"/>
    <lineage>
        <taxon>Bacteria</taxon>
        <taxon>Bacillati</taxon>
        <taxon>Bacillota</taxon>
        <taxon>Clostridia</taxon>
        <taxon>Peptostreptococcales</taxon>
        <taxon>Anaerovoracaceae</taxon>
        <taxon>Aminicella</taxon>
    </lineage>
</organism>
<evidence type="ECO:0000313" key="2">
    <source>
        <dbReference type="EMBL" id="TDP59862.1"/>
    </source>
</evidence>
<dbReference type="EMBL" id="SNXO01000002">
    <property type="protein sequence ID" value="TDP59862.1"/>
    <property type="molecule type" value="Genomic_DNA"/>
</dbReference>
<dbReference type="PANTHER" id="PTHR30595">
    <property type="entry name" value="GLPR-RELATED TRANSCRIPTIONAL REPRESSOR"/>
    <property type="match status" value="1"/>
</dbReference>
<reference evidence="2 3" key="1">
    <citation type="submission" date="2019-03" db="EMBL/GenBank/DDBJ databases">
        <title>Genomic Encyclopedia of Type Strains, Phase IV (KMG-IV): sequencing the most valuable type-strain genomes for metagenomic binning, comparative biology and taxonomic classification.</title>
        <authorList>
            <person name="Goeker M."/>
        </authorList>
    </citation>
    <scope>NUCLEOTIDE SEQUENCE [LARGE SCALE GENOMIC DNA]</scope>
    <source>
        <strain evidence="2 3">DSM 28287</strain>
    </source>
</reference>
<gene>
    <name evidence="2" type="ORF">EV211_102104</name>
</gene>
<evidence type="ECO:0000259" key="1">
    <source>
        <dbReference type="Pfam" id="PF04326"/>
    </source>
</evidence>
<comment type="caution">
    <text evidence="2">The sequence shown here is derived from an EMBL/GenBank/DDBJ whole genome shotgun (WGS) entry which is preliminary data.</text>
</comment>
<proteinExistence type="predicted"/>
<keyword evidence="2" id="KW-0378">Hydrolase</keyword>
<feature type="domain" description="Schlafen AlbA-2" evidence="1">
    <location>
        <begin position="3"/>
        <end position="107"/>
    </location>
</feature>